<feature type="non-terminal residue" evidence="1">
    <location>
        <position position="1"/>
    </location>
</feature>
<evidence type="ECO:0000313" key="2">
    <source>
        <dbReference type="Proteomes" id="UP000789920"/>
    </source>
</evidence>
<organism evidence="1 2">
    <name type="scientific">Racocetra persica</name>
    <dbReference type="NCBI Taxonomy" id="160502"/>
    <lineage>
        <taxon>Eukaryota</taxon>
        <taxon>Fungi</taxon>
        <taxon>Fungi incertae sedis</taxon>
        <taxon>Mucoromycota</taxon>
        <taxon>Glomeromycotina</taxon>
        <taxon>Glomeromycetes</taxon>
        <taxon>Diversisporales</taxon>
        <taxon>Gigasporaceae</taxon>
        <taxon>Racocetra</taxon>
    </lineage>
</organism>
<protein>
    <submittedName>
        <fullName evidence="1">10453_t:CDS:1</fullName>
    </submittedName>
</protein>
<comment type="caution">
    <text evidence="1">The sequence shown here is derived from an EMBL/GenBank/DDBJ whole genome shotgun (WGS) entry which is preliminary data.</text>
</comment>
<accession>A0ACA9RH62</accession>
<proteinExistence type="predicted"/>
<keyword evidence="2" id="KW-1185">Reference proteome</keyword>
<dbReference type="Proteomes" id="UP000789920">
    <property type="component" value="Unassembled WGS sequence"/>
</dbReference>
<feature type="non-terminal residue" evidence="1">
    <location>
        <position position="128"/>
    </location>
</feature>
<reference evidence="1" key="1">
    <citation type="submission" date="2021-06" db="EMBL/GenBank/DDBJ databases">
        <authorList>
            <person name="Kallberg Y."/>
            <person name="Tangrot J."/>
            <person name="Rosling A."/>
        </authorList>
    </citation>
    <scope>NUCLEOTIDE SEQUENCE</scope>
    <source>
        <strain evidence="1">MA461A</strain>
    </source>
</reference>
<sequence length="128" mass="14215">AFKLSLTVPSVFNVAEADIDIVEADVVEDLKDAVEVKNVVEAEDVVEEVDVVEKVDVVESNLDVARSDVDLVKADVVEEYLVEEDNDIMEVNIEDIIRQEIEAKISKNSEVGNIKTIIKEDIDAVDEE</sequence>
<dbReference type="EMBL" id="CAJVQC010053100">
    <property type="protein sequence ID" value="CAG8792438.1"/>
    <property type="molecule type" value="Genomic_DNA"/>
</dbReference>
<evidence type="ECO:0000313" key="1">
    <source>
        <dbReference type="EMBL" id="CAG8792438.1"/>
    </source>
</evidence>
<name>A0ACA9RH62_9GLOM</name>
<gene>
    <name evidence="1" type="ORF">RPERSI_LOCUS19397</name>
</gene>